<reference evidence="1" key="1">
    <citation type="journal article" date="2015" name="Nature">
        <title>Complex archaea that bridge the gap between prokaryotes and eukaryotes.</title>
        <authorList>
            <person name="Spang A."/>
            <person name="Saw J.H."/>
            <person name="Jorgensen S.L."/>
            <person name="Zaremba-Niedzwiedzka K."/>
            <person name="Martijn J."/>
            <person name="Lind A.E."/>
            <person name="van Eijk R."/>
            <person name="Schleper C."/>
            <person name="Guy L."/>
            <person name="Ettema T.J."/>
        </authorList>
    </citation>
    <scope>NUCLEOTIDE SEQUENCE</scope>
</reference>
<comment type="caution">
    <text evidence="1">The sequence shown here is derived from an EMBL/GenBank/DDBJ whole genome shotgun (WGS) entry which is preliminary data.</text>
</comment>
<organism evidence="1">
    <name type="scientific">marine sediment metagenome</name>
    <dbReference type="NCBI Taxonomy" id="412755"/>
    <lineage>
        <taxon>unclassified sequences</taxon>
        <taxon>metagenomes</taxon>
        <taxon>ecological metagenomes</taxon>
    </lineage>
</organism>
<sequence length="181" mass="21435">MSWNDELTKIRRLLRDPDANIWTDDFILQLFNDIQKDFQHRTSVLEDAAVQRIPGIYHFAYMHDWEYKFLPTNLSVFYQCLNQHDEGVFCHRWESQVVTAIAADVSDYGMHFTQPWEAYMGLNPGDVLKNRFPSNMRNLKHIAYNEKPIYKTTKKTVSTTDPSYVTVEGEPFAYYEYDDLD</sequence>
<accession>A0A0F9GQ38</accession>
<dbReference type="EMBL" id="LAZR01017324">
    <property type="protein sequence ID" value="KKM00899.1"/>
    <property type="molecule type" value="Genomic_DNA"/>
</dbReference>
<name>A0A0F9GQ38_9ZZZZ</name>
<feature type="non-terminal residue" evidence="1">
    <location>
        <position position="181"/>
    </location>
</feature>
<gene>
    <name evidence="1" type="ORF">LCGC14_1799860</name>
</gene>
<protein>
    <submittedName>
        <fullName evidence="1">Uncharacterized protein</fullName>
    </submittedName>
</protein>
<dbReference type="AlphaFoldDB" id="A0A0F9GQ38"/>
<evidence type="ECO:0000313" key="1">
    <source>
        <dbReference type="EMBL" id="KKM00899.1"/>
    </source>
</evidence>
<proteinExistence type="predicted"/>